<dbReference type="GO" id="GO:0005777">
    <property type="term" value="C:peroxisome"/>
    <property type="evidence" value="ECO:0007669"/>
    <property type="project" value="InterPro"/>
</dbReference>
<dbReference type="InterPro" id="IPR024768">
    <property type="entry name" value="Marf1"/>
</dbReference>
<dbReference type="AlphaFoldDB" id="A0A5C3KLG6"/>
<dbReference type="STRING" id="230819.A0A5C3KLG6"/>
<dbReference type="OrthoDB" id="549353at2759"/>
<evidence type="ECO:0000256" key="1">
    <source>
        <dbReference type="SAM" id="MobiDB-lite"/>
    </source>
</evidence>
<keyword evidence="4" id="KW-1185">Reference proteome</keyword>
<evidence type="ECO:0000313" key="4">
    <source>
        <dbReference type="Proteomes" id="UP000307440"/>
    </source>
</evidence>
<dbReference type="Gene3D" id="3.40.50.1010">
    <property type="entry name" value="5'-nuclease"/>
    <property type="match status" value="1"/>
</dbReference>
<feature type="region of interest" description="Disordered" evidence="1">
    <location>
        <begin position="247"/>
        <end position="307"/>
    </location>
</feature>
<evidence type="ECO:0000313" key="3">
    <source>
        <dbReference type="EMBL" id="TFK21012.1"/>
    </source>
</evidence>
<accession>A0A5C3KLG6</accession>
<gene>
    <name evidence="3" type="ORF">FA15DRAFT_707602</name>
</gene>
<sequence length="490" mass="53861">MPRGQQRSAVDRLLRKLVWIGHITRPLLLRQFPFAIVSLLQAPVTSHFAILTMSISRKQPRGSVTRKPVGPVGVFWDFENLGVQRSKGDLVYKYASAISCVGERHGRLVQFRAYSECFTKSRKKLNRSLREANVQPVCTPHNGEKNVADKRMIDDILKFSVQYRSDPGTTVVVVSGDNDFKATLLDLRAAGHNIVIINHGGNSKGLTVEGCPEITWPTIRQLAENSTSDLMASDGTVADDQDTHELSSNIESGDEEDEKLDGMSQEAHEDEDEDEDENEDEGEGEGEDGDEDEDEDEGKESIPVGCTQLESQYLDKEYLQSVEQMKQPVVSGSQSHIGLKRACDSDDSSISMSVPKKIRSILHGEPRNTFGLPTASEHLGAYLPLVRHIGRMIHSGDPSVVLTLDSIRNNLQNVEGGKEMALIAGYGCSGQYVKGAIEAGILSPSQTDLDSNSSPVHLSDAAFDAIFSELRHTRVHGVRQQITALWATSL</sequence>
<feature type="compositionally biased region" description="Acidic residues" evidence="1">
    <location>
        <begin position="268"/>
        <end position="298"/>
    </location>
</feature>
<proteinExistence type="predicted"/>
<evidence type="ECO:0000259" key="2">
    <source>
        <dbReference type="Pfam" id="PF01936"/>
    </source>
</evidence>
<dbReference type="InterPro" id="IPR021139">
    <property type="entry name" value="NYN"/>
</dbReference>
<organism evidence="3 4">
    <name type="scientific">Coprinopsis marcescibilis</name>
    <name type="common">Agaric fungus</name>
    <name type="synonym">Psathyrella marcescibilis</name>
    <dbReference type="NCBI Taxonomy" id="230819"/>
    <lineage>
        <taxon>Eukaryota</taxon>
        <taxon>Fungi</taxon>
        <taxon>Dikarya</taxon>
        <taxon>Basidiomycota</taxon>
        <taxon>Agaricomycotina</taxon>
        <taxon>Agaricomycetes</taxon>
        <taxon>Agaricomycetidae</taxon>
        <taxon>Agaricales</taxon>
        <taxon>Agaricineae</taxon>
        <taxon>Psathyrellaceae</taxon>
        <taxon>Coprinopsis</taxon>
    </lineage>
</organism>
<reference evidence="3 4" key="1">
    <citation type="journal article" date="2019" name="Nat. Ecol. Evol.">
        <title>Megaphylogeny resolves global patterns of mushroom evolution.</title>
        <authorList>
            <person name="Varga T."/>
            <person name="Krizsan K."/>
            <person name="Foldi C."/>
            <person name="Dima B."/>
            <person name="Sanchez-Garcia M."/>
            <person name="Sanchez-Ramirez S."/>
            <person name="Szollosi G.J."/>
            <person name="Szarkandi J.G."/>
            <person name="Papp V."/>
            <person name="Albert L."/>
            <person name="Andreopoulos W."/>
            <person name="Angelini C."/>
            <person name="Antonin V."/>
            <person name="Barry K.W."/>
            <person name="Bougher N.L."/>
            <person name="Buchanan P."/>
            <person name="Buyck B."/>
            <person name="Bense V."/>
            <person name="Catcheside P."/>
            <person name="Chovatia M."/>
            <person name="Cooper J."/>
            <person name="Damon W."/>
            <person name="Desjardin D."/>
            <person name="Finy P."/>
            <person name="Geml J."/>
            <person name="Haridas S."/>
            <person name="Hughes K."/>
            <person name="Justo A."/>
            <person name="Karasinski D."/>
            <person name="Kautmanova I."/>
            <person name="Kiss B."/>
            <person name="Kocsube S."/>
            <person name="Kotiranta H."/>
            <person name="LaButti K.M."/>
            <person name="Lechner B.E."/>
            <person name="Liimatainen K."/>
            <person name="Lipzen A."/>
            <person name="Lukacs Z."/>
            <person name="Mihaltcheva S."/>
            <person name="Morgado L.N."/>
            <person name="Niskanen T."/>
            <person name="Noordeloos M.E."/>
            <person name="Ohm R.A."/>
            <person name="Ortiz-Santana B."/>
            <person name="Ovrebo C."/>
            <person name="Racz N."/>
            <person name="Riley R."/>
            <person name="Savchenko A."/>
            <person name="Shiryaev A."/>
            <person name="Soop K."/>
            <person name="Spirin V."/>
            <person name="Szebenyi C."/>
            <person name="Tomsovsky M."/>
            <person name="Tulloss R.E."/>
            <person name="Uehling J."/>
            <person name="Grigoriev I.V."/>
            <person name="Vagvolgyi C."/>
            <person name="Papp T."/>
            <person name="Martin F.M."/>
            <person name="Miettinen O."/>
            <person name="Hibbett D.S."/>
            <person name="Nagy L.G."/>
        </authorList>
    </citation>
    <scope>NUCLEOTIDE SEQUENCE [LARGE SCALE GENOMIC DNA]</scope>
    <source>
        <strain evidence="3 4">CBS 121175</strain>
    </source>
</reference>
<name>A0A5C3KLG6_COPMA</name>
<dbReference type="GO" id="GO:0004540">
    <property type="term" value="F:RNA nuclease activity"/>
    <property type="evidence" value="ECO:0007669"/>
    <property type="project" value="InterPro"/>
</dbReference>
<dbReference type="GO" id="GO:0010468">
    <property type="term" value="P:regulation of gene expression"/>
    <property type="evidence" value="ECO:0007669"/>
    <property type="project" value="InterPro"/>
</dbReference>
<dbReference type="GO" id="GO:1905762">
    <property type="term" value="F:CCR4-NOT complex binding"/>
    <property type="evidence" value="ECO:0007669"/>
    <property type="project" value="TreeGrafter"/>
</dbReference>
<dbReference type="EMBL" id="ML210281">
    <property type="protein sequence ID" value="TFK21012.1"/>
    <property type="molecule type" value="Genomic_DNA"/>
</dbReference>
<protein>
    <recommendedName>
        <fullName evidence="2">NYN domain-containing protein</fullName>
    </recommendedName>
</protein>
<dbReference type="Proteomes" id="UP000307440">
    <property type="component" value="Unassembled WGS sequence"/>
</dbReference>
<dbReference type="PANTHER" id="PTHR14379">
    <property type="entry name" value="LIMKAIN B LKAP"/>
    <property type="match status" value="1"/>
</dbReference>
<dbReference type="PANTHER" id="PTHR14379:SF3">
    <property type="entry name" value="MEIOSIS REGULATOR AND MRNA STABILITY FACTOR 1"/>
    <property type="match status" value="1"/>
</dbReference>
<feature type="domain" description="NYN" evidence="2">
    <location>
        <begin position="72"/>
        <end position="197"/>
    </location>
</feature>
<dbReference type="Pfam" id="PF01936">
    <property type="entry name" value="NYN"/>
    <property type="match status" value="1"/>
</dbReference>